<evidence type="ECO:0000256" key="3">
    <source>
        <dbReference type="ARBA" id="ARBA00022448"/>
    </source>
</evidence>
<dbReference type="EMBL" id="JAPDPJ010000027">
    <property type="protein sequence ID" value="MCW3787314.1"/>
    <property type="molecule type" value="Genomic_DNA"/>
</dbReference>
<dbReference type="SUPFAM" id="SSF48695">
    <property type="entry name" value="Multiheme cytochromes"/>
    <property type="match status" value="1"/>
</dbReference>
<keyword evidence="3" id="KW-0813">Transport</keyword>
<dbReference type="Gene3D" id="1.10.1130.10">
    <property type="entry name" value="Flavocytochrome C3, Chain A"/>
    <property type="match status" value="1"/>
</dbReference>
<dbReference type="RefSeq" id="WP_301190879.1">
    <property type="nucleotide sequence ID" value="NZ_JAPDPJ010000027.1"/>
</dbReference>
<comment type="subcellular location">
    <subcellularLocation>
        <location evidence="2">Cell envelope</location>
    </subcellularLocation>
</comment>
<keyword evidence="6" id="KW-0249">Electron transport</keyword>
<dbReference type="InterPro" id="IPR038266">
    <property type="entry name" value="NapC/NirT_cytc_sf"/>
</dbReference>
<keyword evidence="11" id="KW-1185">Reference proteome</keyword>
<keyword evidence="7" id="KW-0408">Iron</keyword>
<keyword evidence="4" id="KW-0349">Heme</keyword>
<feature type="transmembrane region" description="Helical" evidence="8">
    <location>
        <begin position="21"/>
        <end position="41"/>
    </location>
</feature>
<evidence type="ECO:0000256" key="6">
    <source>
        <dbReference type="ARBA" id="ARBA00022982"/>
    </source>
</evidence>
<sequence>MRIPFLNKITKKSPRGTWIRLVMVAGIILILSGITIGGNHWHNQPGFCSNCHTPMTSYVNNYYSHDSTLLITKHAFGDTTNIKCLDCHTQTLNEQLTEGAHWVTGNYTFPLEKREFGTRNTCMAAGCHVESDIIEATKHHDNTLFAYNQHDPRHGKLQCNSCHSMHGTSTLSCNQCHNFELPDGWVAPQPNGMITSNLTNKSLD</sequence>
<proteinExistence type="predicted"/>
<name>A0AAE3M5P4_9BACT</name>
<keyword evidence="8" id="KW-0472">Membrane</keyword>
<evidence type="ECO:0000256" key="2">
    <source>
        <dbReference type="ARBA" id="ARBA00004196"/>
    </source>
</evidence>
<evidence type="ECO:0000256" key="1">
    <source>
        <dbReference type="ARBA" id="ARBA00001926"/>
    </source>
</evidence>
<organism evidence="10 11">
    <name type="scientific">Plebeiibacterium sediminum</name>
    <dbReference type="NCBI Taxonomy" id="2992112"/>
    <lineage>
        <taxon>Bacteria</taxon>
        <taxon>Pseudomonadati</taxon>
        <taxon>Bacteroidota</taxon>
        <taxon>Bacteroidia</taxon>
        <taxon>Marinilabiliales</taxon>
        <taxon>Marinilabiliaceae</taxon>
        <taxon>Plebeiibacterium</taxon>
    </lineage>
</organism>
<evidence type="ECO:0000256" key="5">
    <source>
        <dbReference type="ARBA" id="ARBA00022723"/>
    </source>
</evidence>
<comment type="cofactor">
    <cofactor evidence="1">
        <name>heme c</name>
        <dbReference type="ChEBI" id="CHEBI:61717"/>
    </cofactor>
</comment>
<evidence type="ECO:0000256" key="8">
    <source>
        <dbReference type="SAM" id="Phobius"/>
    </source>
</evidence>
<protein>
    <submittedName>
        <fullName evidence="10">Cytochrome c3 family protein</fullName>
    </submittedName>
</protein>
<evidence type="ECO:0000256" key="4">
    <source>
        <dbReference type="ARBA" id="ARBA00022617"/>
    </source>
</evidence>
<feature type="domain" description="Tetrahaem cytochrome" evidence="9">
    <location>
        <begin position="80"/>
        <end position="178"/>
    </location>
</feature>
<comment type="caution">
    <text evidence="10">The sequence shown here is derived from an EMBL/GenBank/DDBJ whole genome shotgun (WGS) entry which is preliminary data.</text>
</comment>
<dbReference type="InterPro" id="IPR012286">
    <property type="entry name" value="Tetrahaem_cytochrome"/>
</dbReference>
<evidence type="ECO:0000259" key="9">
    <source>
        <dbReference type="Pfam" id="PF14537"/>
    </source>
</evidence>
<dbReference type="Pfam" id="PF14537">
    <property type="entry name" value="Cytochrom_c3_2"/>
    <property type="match status" value="1"/>
</dbReference>
<keyword evidence="8" id="KW-0812">Transmembrane</keyword>
<dbReference type="Proteomes" id="UP001209229">
    <property type="component" value="Unassembled WGS sequence"/>
</dbReference>
<evidence type="ECO:0000313" key="10">
    <source>
        <dbReference type="EMBL" id="MCW3787314.1"/>
    </source>
</evidence>
<dbReference type="InterPro" id="IPR036280">
    <property type="entry name" value="Multihaem_cyt_sf"/>
</dbReference>
<keyword evidence="8" id="KW-1133">Transmembrane helix</keyword>
<gene>
    <name evidence="10" type="ORF">OM075_12610</name>
</gene>
<accession>A0AAE3M5P4</accession>
<evidence type="ECO:0000256" key="7">
    <source>
        <dbReference type="ARBA" id="ARBA00023004"/>
    </source>
</evidence>
<dbReference type="AlphaFoldDB" id="A0AAE3M5P4"/>
<keyword evidence="5" id="KW-0479">Metal-binding</keyword>
<dbReference type="Gene3D" id="1.10.3820.10">
    <property type="entry name" value="Di-heme elbow motif domain"/>
    <property type="match status" value="1"/>
</dbReference>
<dbReference type="GO" id="GO:0030313">
    <property type="term" value="C:cell envelope"/>
    <property type="evidence" value="ECO:0007669"/>
    <property type="project" value="UniProtKB-SubCell"/>
</dbReference>
<reference evidence="10" key="1">
    <citation type="submission" date="2022-10" db="EMBL/GenBank/DDBJ databases">
        <authorList>
            <person name="Yu W.X."/>
        </authorList>
    </citation>
    <scope>NUCLEOTIDE SEQUENCE</scope>
    <source>
        <strain evidence="10">AAT</strain>
    </source>
</reference>
<evidence type="ECO:0000313" key="11">
    <source>
        <dbReference type="Proteomes" id="UP001209229"/>
    </source>
</evidence>
<dbReference type="GO" id="GO:0046872">
    <property type="term" value="F:metal ion binding"/>
    <property type="evidence" value="ECO:0007669"/>
    <property type="project" value="UniProtKB-KW"/>
</dbReference>